<comment type="similarity">
    <text evidence="4">Belongs to the FliW family.</text>
</comment>
<dbReference type="Pfam" id="PF02623">
    <property type="entry name" value="FliW"/>
    <property type="match status" value="1"/>
</dbReference>
<dbReference type="Gene3D" id="2.30.290.10">
    <property type="entry name" value="BH3618-like"/>
    <property type="match status" value="1"/>
</dbReference>
<keyword evidence="2 4" id="KW-1005">Bacterial flagellum biogenesis</keyword>
<keyword evidence="5" id="KW-0282">Flagellum</keyword>
<dbReference type="PANTHER" id="PTHR39190">
    <property type="entry name" value="FLAGELLAR ASSEMBLY FACTOR FLIW"/>
    <property type="match status" value="1"/>
</dbReference>
<comment type="caution">
    <text evidence="5">The sequence shown here is derived from an EMBL/GenBank/DDBJ whole genome shotgun (WGS) entry which is preliminary data.</text>
</comment>
<protein>
    <recommendedName>
        <fullName evidence="4">Flagellar assembly factor FliW</fullName>
    </recommendedName>
</protein>
<evidence type="ECO:0000313" key="6">
    <source>
        <dbReference type="Proteomes" id="UP000596857"/>
    </source>
</evidence>
<reference evidence="5 6" key="1">
    <citation type="submission" date="2019-10" db="EMBL/GenBank/DDBJ databases">
        <title>Description of Paenibacillus terricola sp. nov.</title>
        <authorList>
            <person name="Carlier A."/>
            <person name="Qi S."/>
        </authorList>
    </citation>
    <scope>NUCLEOTIDE SEQUENCE [LARGE SCALE GENOMIC DNA]</scope>
    <source>
        <strain evidence="5 6">LMG 31459</strain>
    </source>
</reference>
<gene>
    <name evidence="4" type="primary">fliW</name>
    <name evidence="5" type="ORF">GC101_10195</name>
</gene>
<dbReference type="InterPro" id="IPR003775">
    <property type="entry name" value="Flagellar_assembly_factor_FliW"/>
</dbReference>
<name>A0ABX1YHF7_9BACL</name>
<dbReference type="HAMAP" id="MF_01185">
    <property type="entry name" value="FliW"/>
    <property type="match status" value="1"/>
</dbReference>
<sequence length="151" mass="17434">MTPDHVQQEESIQTTTPIYTFPNGMPGFDQLRQFTLKEHNEVFSLLSAVDQPEVTFITVNPFDFHANYEFVLPDEAIQDIEVSDREQVAVRCIVTWHSDRDKSTVNLLAPLVFNIKNLKGKQIVLQNTRYSTKHFLWTEDEEMKTDEGGDS</sequence>
<dbReference type="InterPro" id="IPR024046">
    <property type="entry name" value="Flagellar_assmbl_FliW_dom_sf"/>
</dbReference>
<keyword evidence="4" id="KW-0143">Chaperone</keyword>
<evidence type="ECO:0000256" key="2">
    <source>
        <dbReference type="ARBA" id="ARBA00022795"/>
    </source>
</evidence>
<dbReference type="EMBL" id="WHOB01000023">
    <property type="protein sequence ID" value="NOU79250.1"/>
    <property type="molecule type" value="Genomic_DNA"/>
</dbReference>
<evidence type="ECO:0000256" key="1">
    <source>
        <dbReference type="ARBA" id="ARBA00022490"/>
    </source>
</evidence>
<keyword evidence="1 4" id="KW-0963">Cytoplasm</keyword>
<keyword evidence="5" id="KW-0966">Cell projection</keyword>
<dbReference type="PANTHER" id="PTHR39190:SF1">
    <property type="entry name" value="FLAGELLAR ASSEMBLY FACTOR FLIW"/>
    <property type="match status" value="1"/>
</dbReference>
<keyword evidence="5" id="KW-0969">Cilium</keyword>
<dbReference type="RefSeq" id="WP_171717156.1">
    <property type="nucleotide sequence ID" value="NZ_WHOB01000023.1"/>
</dbReference>
<proteinExistence type="inferred from homology"/>
<comment type="subcellular location">
    <subcellularLocation>
        <location evidence="4">Cytoplasm</location>
    </subcellularLocation>
</comment>
<keyword evidence="3 4" id="KW-0810">Translation regulation</keyword>
<evidence type="ECO:0000256" key="4">
    <source>
        <dbReference type="HAMAP-Rule" id="MF_01185"/>
    </source>
</evidence>
<dbReference type="SUPFAM" id="SSF141457">
    <property type="entry name" value="BH3618-like"/>
    <property type="match status" value="1"/>
</dbReference>
<evidence type="ECO:0000256" key="3">
    <source>
        <dbReference type="ARBA" id="ARBA00022845"/>
    </source>
</evidence>
<comment type="subunit">
    <text evidence="4">Interacts with translational regulator CsrA and flagellin(s).</text>
</comment>
<keyword evidence="6" id="KW-1185">Reference proteome</keyword>
<organism evidence="5 6">
    <name type="scientific">Paenibacillus phytohabitans</name>
    <dbReference type="NCBI Taxonomy" id="2654978"/>
    <lineage>
        <taxon>Bacteria</taxon>
        <taxon>Bacillati</taxon>
        <taxon>Bacillota</taxon>
        <taxon>Bacilli</taxon>
        <taxon>Bacillales</taxon>
        <taxon>Paenibacillaceae</taxon>
        <taxon>Paenibacillus</taxon>
    </lineage>
</organism>
<accession>A0ABX1YHF7</accession>
<comment type="function">
    <text evidence="4">Acts as an anti-CsrA protein, binds CsrA and prevents it from repressing translation of its target genes, one of which is flagellin. Binds to flagellin and participates in the assembly of the flagellum.</text>
</comment>
<evidence type="ECO:0000313" key="5">
    <source>
        <dbReference type="EMBL" id="NOU79250.1"/>
    </source>
</evidence>
<dbReference type="Proteomes" id="UP000596857">
    <property type="component" value="Unassembled WGS sequence"/>
</dbReference>